<feature type="transmembrane region" description="Helical" evidence="1">
    <location>
        <begin position="95"/>
        <end position="112"/>
    </location>
</feature>
<keyword evidence="1" id="KW-0472">Membrane</keyword>
<feature type="transmembrane region" description="Helical" evidence="1">
    <location>
        <begin position="45"/>
        <end position="64"/>
    </location>
</feature>
<dbReference type="EMBL" id="CP116805">
    <property type="protein sequence ID" value="WCL53040.1"/>
    <property type="molecule type" value="Genomic_DNA"/>
</dbReference>
<keyword evidence="4" id="KW-1185">Reference proteome</keyword>
<feature type="transmembrane region" description="Helical" evidence="1">
    <location>
        <begin position="70"/>
        <end position="88"/>
    </location>
</feature>
<dbReference type="AlphaFoldDB" id="A0AAF0BL52"/>
<dbReference type="PANTHER" id="PTHR33741">
    <property type="entry name" value="TRANSMEMBRANE PROTEIN DDB_G0269096-RELATED"/>
    <property type="match status" value="1"/>
</dbReference>
<proteinExistence type="predicted"/>
<evidence type="ECO:0000259" key="2">
    <source>
        <dbReference type="Pfam" id="PF04982"/>
    </source>
</evidence>
<gene>
    <name evidence="3" type="ORF">PH603_10865</name>
</gene>
<accession>A0AAF0BL52</accession>
<evidence type="ECO:0000256" key="1">
    <source>
        <dbReference type="SAM" id="Phobius"/>
    </source>
</evidence>
<evidence type="ECO:0000313" key="4">
    <source>
        <dbReference type="Proteomes" id="UP001217500"/>
    </source>
</evidence>
<dbReference type="RefSeq" id="WP_289502552.1">
    <property type="nucleotide sequence ID" value="NZ_CP116805.1"/>
</dbReference>
<name>A0AAF0BL52_9PROT</name>
<keyword evidence="1" id="KW-0812">Transmembrane</keyword>
<organism evidence="3 4">
    <name type="scientific">Gimibacter soli</name>
    <dbReference type="NCBI Taxonomy" id="3024400"/>
    <lineage>
        <taxon>Bacteria</taxon>
        <taxon>Pseudomonadati</taxon>
        <taxon>Pseudomonadota</taxon>
        <taxon>Alphaproteobacteria</taxon>
        <taxon>Kordiimonadales</taxon>
        <taxon>Temperatibacteraceae</taxon>
        <taxon>Gimibacter</taxon>
    </lineage>
</organism>
<dbReference type="PANTHER" id="PTHR33741:SF5">
    <property type="entry name" value="TRANSMEMBRANE PROTEIN DDB_G0269096-RELATED"/>
    <property type="match status" value="1"/>
</dbReference>
<dbReference type="KEGG" id="gso:PH603_10865"/>
<feature type="transmembrane region" description="Helical" evidence="1">
    <location>
        <begin position="20"/>
        <end position="38"/>
    </location>
</feature>
<dbReference type="InterPro" id="IPR007065">
    <property type="entry name" value="HPP"/>
</dbReference>
<dbReference type="Proteomes" id="UP001217500">
    <property type="component" value="Chromosome"/>
</dbReference>
<protein>
    <submittedName>
        <fullName evidence="3">HPP family protein</fullName>
    </submittedName>
</protein>
<dbReference type="InterPro" id="IPR058581">
    <property type="entry name" value="TM_HPP"/>
</dbReference>
<sequence length="228" mass="23924">MARLTFRPLSPVGRLGWLRASLGALLGILITGFVTRWLEGDNSVLPWLIAPMGASSVLLFAVPASPMARPWPVIGGNTISALVALACLPLSDDPAIVAAIAIAAAIGAMSALRCLHPPGGAVAAMVVLGGPAVATLGWSFAFMPVFVNTAILVAAAWAFNNLTGHRYPHAAAPAEPTPGYDLTEEDIEEILRNYDEVLDVGRDDLVRLIRIIEAQAQKPDRFEGGSGI</sequence>
<feature type="transmembrane region" description="Helical" evidence="1">
    <location>
        <begin position="132"/>
        <end position="159"/>
    </location>
</feature>
<dbReference type="Pfam" id="PF04982">
    <property type="entry name" value="TM_HPP"/>
    <property type="match status" value="1"/>
</dbReference>
<feature type="domain" description="HPP transmembrane region" evidence="2">
    <location>
        <begin position="16"/>
        <end position="168"/>
    </location>
</feature>
<evidence type="ECO:0000313" key="3">
    <source>
        <dbReference type="EMBL" id="WCL53040.1"/>
    </source>
</evidence>
<reference evidence="3" key="1">
    <citation type="submission" date="2023-01" db="EMBL/GenBank/DDBJ databases">
        <title>The genome sequence of Kordiimonadaceae bacterium 6D33.</title>
        <authorList>
            <person name="Liu Y."/>
        </authorList>
    </citation>
    <scope>NUCLEOTIDE SEQUENCE</scope>
    <source>
        <strain evidence="3">6D33</strain>
    </source>
</reference>
<keyword evidence="1" id="KW-1133">Transmembrane helix</keyword>